<evidence type="ECO:0000313" key="8">
    <source>
        <dbReference type="EMBL" id="MFC6239524.1"/>
    </source>
</evidence>
<dbReference type="PANTHER" id="PTHR43133:SF57">
    <property type="entry name" value="RNA POLYMERASE SIGMA-70 FACTOR"/>
    <property type="match status" value="1"/>
</dbReference>
<dbReference type="InterPro" id="IPR036388">
    <property type="entry name" value="WH-like_DNA-bd_sf"/>
</dbReference>
<organism evidence="8 9">
    <name type="scientific">Longivirga aurantiaca</name>
    <dbReference type="NCBI Taxonomy" id="1837743"/>
    <lineage>
        <taxon>Bacteria</taxon>
        <taxon>Bacillati</taxon>
        <taxon>Actinomycetota</taxon>
        <taxon>Actinomycetes</taxon>
        <taxon>Sporichthyales</taxon>
        <taxon>Sporichthyaceae</taxon>
        <taxon>Longivirga</taxon>
    </lineage>
</organism>
<feature type="domain" description="RNA polymerase sigma factor 70 region 4 type 2" evidence="7">
    <location>
        <begin position="129"/>
        <end position="178"/>
    </location>
</feature>
<dbReference type="PANTHER" id="PTHR43133">
    <property type="entry name" value="RNA POLYMERASE ECF-TYPE SIGMA FACTO"/>
    <property type="match status" value="1"/>
</dbReference>
<evidence type="ECO:0000256" key="4">
    <source>
        <dbReference type="ARBA" id="ARBA00023163"/>
    </source>
</evidence>
<dbReference type="Pfam" id="PF08281">
    <property type="entry name" value="Sigma70_r4_2"/>
    <property type="match status" value="1"/>
</dbReference>
<reference evidence="9" key="1">
    <citation type="journal article" date="2019" name="Int. J. Syst. Evol. Microbiol.">
        <title>The Global Catalogue of Microorganisms (GCM) 10K type strain sequencing project: providing services to taxonomists for standard genome sequencing and annotation.</title>
        <authorList>
            <consortium name="The Broad Institute Genomics Platform"/>
            <consortium name="The Broad Institute Genome Sequencing Center for Infectious Disease"/>
            <person name="Wu L."/>
            <person name="Ma J."/>
        </authorList>
    </citation>
    <scope>NUCLEOTIDE SEQUENCE [LARGE SCALE GENOMIC DNA]</scope>
    <source>
        <strain evidence="9">CGMCC 4.7317</strain>
    </source>
</reference>
<evidence type="ECO:0000256" key="2">
    <source>
        <dbReference type="ARBA" id="ARBA00023015"/>
    </source>
</evidence>
<feature type="compositionally biased region" description="Basic and acidic residues" evidence="5">
    <location>
        <begin position="189"/>
        <end position="210"/>
    </location>
</feature>
<dbReference type="SUPFAM" id="SSF88946">
    <property type="entry name" value="Sigma2 domain of RNA polymerase sigma factors"/>
    <property type="match status" value="1"/>
</dbReference>
<proteinExistence type="inferred from homology"/>
<evidence type="ECO:0000256" key="5">
    <source>
        <dbReference type="SAM" id="MobiDB-lite"/>
    </source>
</evidence>
<dbReference type="InterPro" id="IPR013324">
    <property type="entry name" value="RNA_pol_sigma_r3/r4-like"/>
</dbReference>
<keyword evidence="2" id="KW-0805">Transcription regulation</keyword>
<dbReference type="InterPro" id="IPR039425">
    <property type="entry name" value="RNA_pol_sigma-70-like"/>
</dbReference>
<dbReference type="CDD" id="cd06171">
    <property type="entry name" value="Sigma70_r4"/>
    <property type="match status" value="1"/>
</dbReference>
<evidence type="ECO:0000313" key="9">
    <source>
        <dbReference type="Proteomes" id="UP001596138"/>
    </source>
</evidence>
<keyword evidence="4" id="KW-0804">Transcription</keyword>
<accession>A0ABW1T5E4</accession>
<evidence type="ECO:0000259" key="7">
    <source>
        <dbReference type="Pfam" id="PF08281"/>
    </source>
</evidence>
<dbReference type="NCBIfam" id="TIGR02937">
    <property type="entry name" value="sigma70-ECF"/>
    <property type="match status" value="1"/>
</dbReference>
<dbReference type="Gene3D" id="1.10.1740.10">
    <property type="match status" value="1"/>
</dbReference>
<dbReference type="InterPro" id="IPR013249">
    <property type="entry name" value="RNA_pol_sigma70_r4_t2"/>
</dbReference>
<sequence>MGWTARARRDATPQHDLDAWVTAARAGDTDAFGWIWQALSPRVNGYLKARGVTAADDVTSDVFLAAFSSIGTFTGDAAAFRSWLFTIAHHKAVDVLRRKVDVDEYTPEADPRSSASAEDDAMDEIVDVEVRAMLAALTPEQREVLLLRTIGDLSVEQVAEATGRTVGAVKQLHHRAVAAARRAAEDRAAAVRVAADRGTPDRPPARRGAPDRAGQGRPPDARVRTAFEHP</sequence>
<dbReference type="RefSeq" id="WP_386768844.1">
    <property type="nucleotide sequence ID" value="NZ_JBHSTI010000039.1"/>
</dbReference>
<dbReference type="Gene3D" id="1.10.10.10">
    <property type="entry name" value="Winged helix-like DNA-binding domain superfamily/Winged helix DNA-binding domain"/>
    <property type="match status" value="1"/>
</dbReference>
<dbReference type="SUPFAM" id="SSF88659">
    <property type="entry name" value="Sigma3 and sigma4 domains of RNA polymerase sigma factors"/>
    <property type="match status" value="1"/>
</dbReference>
<evidence type="ECO:0000256" key="1">
    <source>
        <dbReference type="ARBA" id="ARBA00010641"/>
    </source>
</evidence>
<name>A0ABW1T5E4_9ACTN</name>
<evidence type="ECO:0000256" key="3">
    <source>
        <dbReference type="ARBA" id="ARBA00023082"/>
    </source>
</evidence>
<comment type="caution">
    <text evidence="8">The sequence shown here is derived from an EMBL/GenBank/DDBJ whole genome shotgun (WGS) entry which is preliminary data.</text>
</comment>
<dbReference type="EMBL" id="JBHSTI010000039">
    <property type="protein sequence ID" value="MFC6239524.1"/>
    <property type="molecule type" value="Genomic_DNA"/>
</dbReference>
<dbReference type="Pfam" id="PF04542">
    <property type="entry name" value="Sigma70_r2"/>
    <property type="match status" value="1"/>
</dbReference>
<feature type="region of interest" description="Disordered" evidence="5">
    <location>
        <begin position="189"/>
        <end position="230"/>
    </location>
</feature>
<dbReference type="InterPro" id="IPR013325">
    <property type="entry name" value="RNA_pol_sigma_r2"/>
</dbReference>
<dbReference type="Proteomes" id="UP001596138">
    <property type="component" value="Unassembled WGS sequence"/>
</dbReference>
<evidence type="ECO:0000259" key="6">
    <source>
        <dbReference type="Pfam" id="PF04542"/>
    </source>
</evidence>
<comment type="similarity">
    <text evidence="1">Belongs to the sigma-70 factor family. ECF subfamily.</text>
</comment>
<feature type="compositionally biased region" description="Basic and acidic residues" evidence="5">
    <location>
        <begin position="219"/>
        <end position="230"/>
    </location>
</feature>
<keyword evidence="9" id="KW-1185">Reference proteome</keyword>
<dbReference type="InterPro" id="IPR007627">
    <property type="entry name" value="RNA_pol_sigma70_r2"/>
</dbReference>
<gene>
    <name evidence="8" type="ORF">ACFQGU_16745</name>
</gene>
<keyword evidence="3" id="KW-0731">Sigma factor</keyword>
<feature type="domain" description="RNA polymerase sigma-70 region 2" evidence="6">
    <location>
        <begin position="53"/>
        <end position="99"/>
    </location>
</feature>
<dbReference type="InterPro" id="IPR014284">
    <property type="entry name" value="RNA_pol_sigma-70_dom"/>
</dbReference>
<protein>
    <submittedName>
        <fullName evidence="8">RNA polymerase sigma factor</fullName>
    </submittedName>
</protein>